<sequence>MSKSIHEEQAIQSHFDLALMRRLFGYAKAQTGILLFSVALMTLVTLVDLSVPYFTKTAVDNYISPTHYTFIPTQVDAVSALSTDASTTPSSENNVAATGDAANNAASPSVGNTANPKATPANDPDTLMQAVVNGEYRLEKPLEITGNAGEIDVDYDRETGVYTLLIEADRTKDISFTATDPFDLKLKDLRVSTLRHLVFVLVGFLLISLVSGFLHTYLLNYASQKIVFALRKKLFSHIEAQSLNFFDKNPVGRLVTRVSNDMNNINEMFTDVLVTSLKDFFLLAGTVIVMLSINAKLALYCFTTVPFVLIAARIFRDKARAVQREVKVKLAAINATLAENINGMKIIQIFNKEQGIYEAFDQINANYLSSSIKETKIYATFRPLMNLAYSVSLGMLIWFGSGDALSGIVELGVLIAFISYTQQFFRPIMDLTEKFNIFQSSMASAERIFLILDTENVIPNPTVPEIVPDTVFRGRIEFKHVWFSYETDPQSLEDYVLKDVSFTIDPGSSVAFVGATGSGKTTIINLINRFYDIQKGEILVDDIPIGSWDKSALREKIGMVLQDVFLFSGDIRENIRLNHPEITDEQIIKVSKYVNAHPFICSLPNGYDEVVVERGATLSSGQRQLLSFARALVYDPKVLILDEATSNIDTETELLIQDAISKMIQNRTTLIVAHRLSTIQHVDQIVVMHKGEIKERGKHQDLLALGGFYYDLYKLQYQENVS</sequence>
<keyword evidence="6 8" id="KW-0472">Membrane</keyword>
<evidence type="ECO:0000256" key="2">
    <source>
        <dbReference type="ARBA" id="ARBA00022692"/>
    </source>
</evidence>
<comment type="caution">
    <text evidence="11">The sequence shown here is derived from an EMBL/GenBank/DDBJ whole genome shotgun (WGS) entry which is preliminary data.</text>
</comment>
<feature type="region of interest" description="Disordered" evidence="7">
    <location>
        <begin position="84"/>
        <end position="124"/>
    </location>
</feature>
<dbReference type="GO" id="GO:0005524">
    <property type="term" value="F:ATP binding"/>
    <property type="evidence" value="ECO:0007669"/>
    <property type="project" value="UniProtKB-KW"/>
</dbReference>
<evidence type="ECO:0000256" key="5">
    <source>
        <dbReference type="ARBA" id="ARBA00022989"/>
    </source>
</evidence>
<feature type="transmembrane region" description="Helical" evidence="8">
    <location>
        <begin position="405"/>
        <end position="425"/>
    </location>
</feature>
<dbReference type="Pfam" id="PF00005">
    <property type="entry name" value="ABC_tran"/>
    <property type="match status" value="1"/>
</dbReference>
<dbReference type="SUPFAM" id="SSF52540">
    <property type="entry name" value="P-loop containing nucleoside triphosphate hydrolases"/>
    <property type="match status" value="1"/>
</dbReference>
<dbReference type="Gene3D" id="1.20.1560.10">
    <property type="entry name" value="ABC transporter type 1, transmembrane domain"/>
    <property type="match status" value="1"/>
</dbReference>
<keyword evidence="4 11" id="KW-0067">ATP-binding</keyword>
<dbReference type="SUPFAM" id="SSF90123">
    <property type="entry name" value="ABC transporter transmembrane region"/>
    <property type="match status" value="1"/>
</dbReference>
<protein>
    <submittedName>
        <fullName evidence="11">ABC transporter ATP-binding protein</fullName>
    </submittedName>
</protein>
<evidence type="ECO:0000313" key="11">
    <source>
        <dbReference type="EMBL" id="MBS7528295.1"/>
    </source>
</evidence>
<dbReference type="InterPro" id="IPR017871">
    <property type="entry name" value="ABC_transporter-like_CS"/>
</dbReference>
<evidence type="ECO:0000256" key="6">
    <source>
        <dbReference type="ARBA" id="ARBA00023136"/>
    </source>
</evidence>
<reference evidence="11 12" key="1">
    <citation type="submission" date="2021-05" db="EMBL/GenBank/DDBJ databases">
        <title>Fusibacter ferrireducens sp. nov., an anaerobic, sulfur- and Fe-reducing bacterium isolated from the mangrove sediment.</title>
        <authorList>
            <person name="Qiu D."/>
        </authorList>
    </citation>
    <scope>NUCLEOTIDE SEQUENCE [LARGE SCALE GENOMIC DNA]</scope>
    <source>
        <strain evidence="11 12">DSM 12116</strain>
    </source>
</reference>
<dbReference type="InterPro" id="IPR039421">
    <property type="entry name" value="Type_1_exporter"/>
</dbReference>
<dbReference type="InterPro" id="IPR011527">
    <property type="entry name" value="ABC1_TM_dom"/>
</dbReference>
<evidence type="ECO:0000313" key="12">
    <source>
        <dbReference type="Proteomes" id="UP000746471"/>
    </source>
</evidence>
<evidence type="ECO:0000256" key="4">
    <source>
        <dbReference type="ARBA" id="ARBA00022840"/>
    </source>
</evidence>
<dbReference type="InterPro" id="IPR003593">
    <property type="entry name" value="AAA+_ATPase"/>
</dbReference>
<dbReference type="RefSeq" id="WP_213238155.1">
    <property type="nucleotide sequence ID" value="NZ_JAHBCL010000035.1"/>
</dbReference>
<accession>A0ABS5PT05</accession>
<gene>
    <name evidence="11" type="ORF">KHM83_16520</name>
</gene>
<evidence type="ECO:0000256" key="1">
    <source>
        <dbReference type="ARBA" id="ARBA00004651"/>
    </source>
</evidence>
<dbReference type="PANTHER" id="PTHR43394:SF1">
    <property type="entry name" value="ATP-BINDING CASSETTE SUB-FAMILY B MEMBER 10, MITOCHONDRIAL"/>
    <property type="match status" value="1"/>
</dbReference>
<feature type="domain" description="ABC transmembrane type-1" evidence="10">
    <location>
        <begin position="186"/>
        <end position="440"/>
    </location>
</feature>
<dbReference type="Proteomes" id="UP000746471">
    <property type="component" value="Unassembled WGS sequence"/>
</dbReference>
<feature type="transmembrane region" description="Helical" evidence="8">
    <location>
        <begin position="297"/>
        <end position="315"/>
    </location>
</feature>
<organism evidence="11 12">
    <name type="scientific">Fusibacter paucivorans</name>
    <dbReference type="NCBI Taxonomy" id="76009"/>
    <lineage>
        <taxon>Bacteria</taxon>
        <taxon>Bacillati</taxon>
        <taxon>Bacillota</taxon>
        <taxon>Clostridia</taxon>
        <taxon>Eubacteriales</taxon>
        <taxon>Eubacteriales Family XII. Incertae Sedis</taxon>
        <taxon>Fusibacter</taxon>
    </lineage>
</organism>
<keyword evidence="2 8" id="KW-0812">Transmembrane</keyword>
<dbReference type="PROSITE" id="PS50893">
    <property type="entry name" value="ABC_TRANSPORTER_2"/>
    <property type="match status" value="1"/>
</dbReference>
<feature type="domain" description="ABC transporter" evidence="9">
    <location>
        <begin position="476"/>
        <end position="715"/>
    </location>
</feature>
<dbReference type="PROSITE" id="PS00211">
    <property type="entry name" value="ABC_TRANSPORTER_1"/>
    <property type="match status" value="1"/>
</dbReference>
<dbReference type="Pfam" id="PF00664">
    <property type="entry name" value="ABC_membrane"/>
    <property type="match status" value="1"/>
</dbReference>
<feature type="transmembrane region" description="Helical" evidence="8">
    <location>
        <begin position="31"/>
        <end position="54"/>
    </location>
</feature>
<proteinExistence type="predicted"/>
<dbReference type="CDD" id="cd03254">
    <property type="entry name" value="ABCC_Glucan_exporter_like"/>
    <property type="match status" value="1"/>
</dbReference>
<dbReference type="Gene3D" id="3.40.50.300">
    <property type="entry name" value="P-loop containing nucleotide triphosphate hydrolases"/>
    <property type="match status" value="1"/>
</dbReference>
<evidence type="ECO:0000256" key="7">
    <source>
        <dbReference type="SAM" id="MobiDB-lite"/>
    </source>
</evidence>
<name>A0ABS5PT05_9FIRM</name>
<keyword evidence="12" id="KW-1185">Reference proteome</keyword>
<dbReference type="EMBL" id="JAHBCL010000035">
    <property type="protein sequence ID" value="MBS7528295.1"/>
    <property type="molecule type" value="Genomic_DNA"/>
</dbReference>
<dbReference type="CDD" id="cd18544">
    <property type="entry name" value="ABC_6TM_TmrA_like"/>
    <property type="match status" value="1"/>
</dbReference>
<dbReference type="PROSITE" id="PS50929">
    <property type="entry name" value="ABC_TM1F"/>
    <property type="match status" value="1"/>
</dbReference>
<feature type="compositionally biased region" description="Polar residues" evidence="7">
    <location>
        <begin position="107"/>
        <end position="116"/>
    </location>
</feature>
<evidence type="ECO:0000256" key="3">
    <source>
        <dbReference type="ARBA" id="ARBA00022741"/>
    </source>
</evidence>
<feature type="transmembrane region" description="Helical" evidence="8">
    <location>
        <begin position="197"/>
        <end position="222"/>
    </location>
</feature>
<comment type="subcellular location">
    <subcellularLocation>
        <location evidence="1">Cell membrane</location>
        <topology evidence="1">Multi-pass membrane protein</topology>
    </subcellularLocation>
</comment>
<keyword evidence="5 8" id="KW-1133">Transmembrane helix</keyword>
<evidence type="ECO:0000256" key="8">
    <source>
        <dbReference type="SAM" id="Phobius"/>
    </source>
</evidence>
<dbReference type="PANTHER" id="PTHR43394">
    <property type="entry name" value="ATP-DEPENDENT PERMEASE MDL1, MITOCHONDRIAL"/>
    <property type="match status" value="1"/>
</dbReference>
<dbReference type="InterPro" id="IPR027417">
    <property type="entry name" value="P-loop_NTPase"/>
</dbReference>
<dbReference type="InterPro" id="IPR003439">
    <property type="entry name" value="ABC_transporter-like_ATP-bd"/>
</dbReference>
<evidence type="ECO:0000259" key="9">
    <source>
        <dbReference type="PROSITE" id="PS50893"/>
    </source>
</evidence>
<feature type="compositionally biased region" description="Low complexity" evidence="7">
    <location>
        <begin position="93"/>
        <end position="106"/>
    </location>
</feature>
<keyword evidence="3" id="KW-0547">Nucleotide-binding</keyword>
<dbReference type="InterPro" id="IPR036640">
    <property type="entry name" value="ABC1_TM_sf"/>
</dbReference>
<evidence type="ECO:0000259" key="10">
    <source>
        <dbReference type="PROSITE" id="PS50929"/>
    </source>
</evidence>
<dbReference type="SMART" id="SM00382">
    <property type="entry name" value="AAA"/>
    <property type="match status" value="1"/>
</dbReference>